<dbReference type="GO" id="GO:0003676">
    <property type="term" value="F:nucleic acid binding"/>
    <property type="evidence" value="ECO:0007669"/>
    <property type="project" value="InterPro"/>
</dbReference>
<evidence type="ECO:0000313" key="2">
    <source>
        <dbReference type="EMBL" id="KAI5403230.1"/>
    </source>
</evidence>
<keyword evidence="3" id="KW-1185">Reference proteome</keyword>
<dbReference type="PANTHER" id="PTHR42648">
    <property type="entry name" value="TRANSPOSASE, PUTATIVE-RELATED"/>
    <property type="match status" value="1"/>
</dbReference>
<dbReference type="Gene3D" id="3.30.420.10">
    <property type="entry name" value="Ribonuclease H-like superfamily/Ribonuclease H"/>
    <property type="match status" value="1"/>
</dbReference>
<dbReference type="Gramene" id="Psat05G0070700-T1">
    <property type="protein sequence ID" value="KAI5403230.1"/>
    <property type="gene ID" value="KIW84_050707"/>
</dbReference>
<evidence type="ECO:0000259" key="1">
    <source>
        <dbReference type="Pfam" id="PF25597"/>
    </source>
</evidence>
<organism evidence="2 3">
    <name type="scientific">Pisum sativum</name>
    <name type="common">Garden pea</name>
    <name type="synonym">Lathyrus oleraceus</name>
    <dbReference type="NCBI Taxonomy" id="3888"/>
    <lineage>
        <taxon>Eukaryota</taxon>
        <taxon>Viridiplantae</taxon>
        <taxon>Streptophyta</taxon>
        <taxon>Embryophyta</taxon>
        <taxon>Tracheophyta</taxon>
        <taxon>Spermatophyta</taxon>
        <taxon>Magnoliopsida</taxon>
        <taxon>eudicotyledons</taxon>
        <taxon>Gunneridae</taxon>
        <taxon>Pentapetalae</taxon>
        <taxon>rosids</taxon>
        <taxon>fabids</taxon>
        <taxon>Fabales</taxon>
        <taxon>Fabaceae</taxon>
        <taxon>Papilionoideae</taxon>
        <taxon>50 kb inversion clade</taxon>
        <taxon>NPAAA clade</taxon>
        <taxon>Hologalegina</taxon>
        <taxon>IRL clade</taxon>
        <taxon>Fabeae</taxon>
        <taxon>Lathyrus</taxon>
    </lineage>
</organism>
<dbReference type="InterPro" id="IPR012337">
    <property type="entry name" value="RNaseH-like_sf"/>
</dbReference>
<dbReference type="EMBL" id="JAMSHJ010000005">
    <property type="protein sequence ID" value="KAI5403230.1"/>
    <property type="molecule type" value="Genomic_DNA"/>
</dbReference>
<dbReference type="InterPro" id="IPR036397">
    <property type="entry name" value="RNaseH_sf"/>
</dbReference>
<dbReference type="AlphaFoldDB" id="A0A9D4WK06"/>
<feature type="domain" description="Retroviral polymerase SH3-like" evidence="1">
    <location>
        <begin position="58"/>
        <end position="90"/>
    </location>
</feature>
<dbReference type="SUPFAM" id="SSF53098">
    <property type="entry name" value="Ribonuclease H-like"/>
    <property type="match status" value="1"/>
</dbReference>
<reference evidence="2 3" key="1">
    <citation type="journal article" date="2022" name="Nat. Genet.">
        <title>Improved pea reference genome and pan-genome highlight genomic features and evolutionary characteristics.</title>
        <authorList>
            <person name="Yang T."/>
            <person name="Liu R."/>
            <person name="Luo Y."/>
            <person name="Hu S."/>
            <person name="Wang D."/>
            <person name="Wang C."/>
            <person name="Pandey M.K."/>
            <person name="Ge S."/>
            <person name="Xu Q."/>
            <person name="Li N."/>
            <person name="Li G."/>
            <person name="Huang Y."/>
            <person name="Saxena R.K."/>
            <person name="Ji Y."/>
            <person name="Li M."/>
            <person name="Yan X."/>
            <person name="He Y."/>
            <person name="Liu Y."/>
            <person name="Wang X."/>
            <person name="Xiang C."/>
            <person name="Varshney R.K."/>
            <person name="Ding H."/>
            <person name="Gao S."/>
            <person name="Zong X."/>
        </authorList>
    </citation>
    <scope>NUCLEOTIDE SEQUENCE [LARGE SCALE GENOMIC DNA]</scope>
    <source>
        <strain evidence="2 3">cv. Zhongwan 6</strain>
    </source>
</reference>
<sequence>MVRSMMSHADLPNSFWGHALLIATYTLNRVPSKKVEKTPYEIWSGKKPHISYMKIWGCEVYVKRQISTKLEPKSDKCLFVGYPKETRGGRKVELEEIQESQSIDTPMEELEQETQVVVEEQPSQVEQDQRRSSRIRHQPERYGYLITNQGNVLLMDQDEPVTYQEAITGPESEKWLEAMKSEMDSMYTNQV</sequence>
<evidence type="ECO:0000313" key="3">
    <source>
        <dbReference type="Proteomes" id="UP001058974"/>
    </source>
</evidence>
<dbReference type="Proteomes" id="UP001058974">
    <property type="component" value="Chromosome 5"/>
</dbReference>
<name>A0A9D4WK06_PEA</name>
<dbReference type="Pfam" id="PF25597">
    <property type="entry name" value="SH3_retrovirus"/>
    <property type="match status" value="1"/>
</dbReference>
<accession>A0A9D4WK06</accession>
<gene>
    <name evidence="2" type="ORF">KIW84_050707</name>
</gene>
<dbReference type="InterPro" id="IPR057670">
    <property type="entry name" value="SH3_retrovirus"/>
</dbReference>
<dbReference type="InterPro" id="IPR039537">
    <property type="entry name" value="Retrotran_Ty1/copia-like"/>
</dbReference>
<proteinExistence type="predicted"/>
<comment type="caution">
    <text evidence="2">The sequence shown here is derived from an EMBL/GenBank/DDBJ whole genome shotgun (WGS) entry which is preliminary data.</text>
</comment>
<dbReference type="PANTHER" id="PTHR42648:SF27">
    <property type="entry name" value="RNA-DIRECTED DNA POLYMERASE"/>
    <property type="match status" value="1"/>
</dbReference>
<protein>
    <recommendedName>
        <fullName evidence="1">Retroviral polymerase SH3-like domain-containing protein</fullName>
    </recommendedName>
</protein>